<feature type="domain" description="Signal transduction histidine kinase subgroup 3 dimerisation and phosphoacceptor" evidence="11">
    <location>
        <begin position="199"/>
        <end position="261"/>
    </location>
</feature>
<evidence type="ECO:0000256" key="7">
    <source>
        <dbReference type="ARBA" id="ARBA00022840"/>
    </source>
</evidence>
<dbReference type="EMBL" id="BAAAAF010000006">
    <property type="protein sequence ID" value="GAA0035915.1"/>
    <property type="molecule type" value="Genomic_DNA"/>
</dbReference>
<evidence type="ECO:0000256" key="5">
    <source>
        <dbReference type="ARBA" id="ARBA00022741"/>
    </source>
</evidence>
<dbReference type="InterPro" id="IPR011712">
    <property type="entry name" value="Sig_transdc_His_kin_sub3_dim/P"/>
</dbReference>
<dbReference type="Gene3D" id="3.30.565.10">
    <property type="entry name" value="Histidine kinase-like ATPase, C-terminal domain"/>
    <property type="match status" value="1"/>
</dbReference>
<dbReference type="GO" id="GO:0016301">
    <property type="term" value="F:kinase activity"/>
    <property type="evidence" value="ECO:0007669"/>
    <property type="project" value="UniProtKB-KW"/>
</dbReference>
<feature type="transmembrane region" description="Helical" evidence="10">
    <location>
        <begin position="38"/>
        <end position="60"/>
    </location>
</feature>
<dbReference type="RefSeq" id="WP_339392753.1">
    <property type="nucleotide sequence ID" value="NZ_BAAAAF010000006.1"/>
</dbReference>
<dbReference type="InterPro" id="IPR050482">
    <property type="entry name" value="Sensor_HK_TwoCompSys"/>
</dbReference>
<feature type="transmembrane region" description="Helical" evidence="10">
    <location>
        <begin position="88"/>
        <end position="113"/>
    </location>
</feature>
<keyword evidence="10" id="KW-0472">Membrane</keyword>
<comment type="catalytic activity">
    <reaction evidence="1">
        <text>ATP + protein L-histidine = ADP + protein N-phospho-L-histidine.</text>
        <dbReference type="EC" id="2.7.13.3"/>
    </reaction>
</comment>
<protein>
    <recommendedName>
        <fullName evidence="2">histidine kinase</fullName>
        <ecNumber evidence="2">2.7.13.3</ecNumber>
    </recommendedName>
</protein>
<keyword evidence="7" id="KW-0067">ATP-binding</keyword>
<sequence>MIRRHPFLARTLFMLPSVAVAVPMMMILVWIYRAVEPIEIAFVAISGSLIAFLLCLVPGAHRFERLIASKLLGTEVDREAGSRTYGNSAVFTLLHLMAGLSSLLCIISVPIVISELSWRTERVFEWSLSWSDAIENYLEIVTWSETRIVLALILFISAIWATTFICCLPMVARQLLGPNLEKQLAESEADRERLEAQSDLARDIHDSLGHTLTIASLQAERGRAVLMDDPDCADDALSTILLVCRRAQADLDDVLRVLRTGEASALKQARDLRSIGDLIDDARSAGLLVDVDVPLNLEISADRSQALYRIVQEALTNALRYASPREFSLTVTDDDRGLHVLTSNPVAGNNDRRGGRGLHGIEARARLLGGSASTSVIADQFILDVRIPARNVDISA</sequence>
<keyword evidence="8" id="KW-0902">Two-component regulatory system</keyword>
<evidence type="ECO:0000259" key="11">
    <source>
        <dbReference type="Pfam" id="PF07730"/>
    </source>
</evidence>
<dbReference type="CDD" id="cd16917">
    <property type="entry name" value="HATPase_UhpB-NarQ-NarX-like"/>
    <property type="match status" value="1"/>
</dbReference>
<dbReference type="Proteomes" id="UP001498238">
    <property type="component" value="Unassembled WGS sequence"/>
</dbReference>
<dbReference type="Pfam" id="PF07730">
    <property type="entry name" value="HisKA_3"/>
    <property type="match status" value="1"/>
</dbReference>
<evidence type="ECO:0000256" key="1">
    <source>
        <dbReference type="ARBA" id="ARBA00000085"/>
    </source>
</evidence>
<dbReference type="PANTHER" id="PTHR24421">
    <property type="entry name" value="NITRATE/NITRITE SENSOR PROTEIN NARX-RELATED"/>
    <property type="match status" value="1"/>
</dbReference>
<evidence type="ECO:0000256" key="6">
    <source>
        <dbReference type="ARBA" id="ARBA00022777"/>
    </source>
</evidence>
<evidence type="ECO:0000256" key="2">
    <source>
        <dbReference type="ARBA" id="ARBA00012438"/>
    </source>
</evidence>
<keyword evidence="3" id="KW-0597">Phosphoprotein</keyword>
<evidence type="ECO:0000256" key="8">
    <source>
        <dbReference type="ARBA" id="ARBA00023012"/>
    </source>
</evidence>
<keyword evidence="4" id="KW-0808">Transferase</keyword>
<keyword evidence="9" id="KW-0175">Coiled coil</keyword>
<name>A0ABP3C873_9MICO</name>
<organism evidence="12 13">
    <name type="scientific">Brevibacterium metallidurans</name>
    <dbReference type="NCBI Taxonomy" id="1482676"/>
    <lineage>
        <taxon>Bacteria</taxon>
        <taxon>Bacillati</taxon>
        <taxon>Actinomycetota</taxon>
        <taxon>Actinomycetes</taxon>
        <taxon>Micrococcales</taxon>
        <taxon>Brevibacteriaceae</taxon>
        <taxon>Brevibacterium</taxon>
    </lineage>
</organism>
<keyword evidence="6 12" id="KW-0418">Kinase</keyword>
<accession>A0ABP3C873</accession>
<comment type="caution">
    <text evidence="12">The sequence shown here is derived from an EMBL/GenBank/DDBJ whole genome shotgun (WGS) entry which is preliminary data.</text>
</comment>
<keyword evidence="5" id="KW-0547">Nucleotide-binding</keyword>
<gene>
    <name evidence="12" type="ORF">NCCP602_18760</name>
</gene>
<reference evidence="12 13" key="1">
    <citation type="submission" date="2024-01" db="EMBL/GenBank/DDBJ databases">
        <title>Characterization of antibiotic resistant novel bacterial strains and their environmental applications.</title>
        <authorList>
            <person name="Manzoor S."/>
            <person name="Abbas S."/>
            <person name="Arshad M."/>
            <person name="Ahmed I."/>
        </authorList>
    </citation>
    <scope>NUCLEOTIDE SEQUENCE [LARGE SCALE GENOMIC DNA]</scope>
    <source>
        <strain evidence="12 13">NCCP-602</strain>
    </source>
</reference>
<dbReference type="Gene3D" id="1.20.5.1930">
    <property type="match status" value="1"/>
</dbReference>
<evidence type="ECO:0000256" key="10">
    <source>
        <dbReference type="SAM" id="Phobius"/>
    </source>
</evidence>
<evidence type="ECO:0000313" key="12">
    <source>
        <dbReference type="EMBL" id="GAA0035915.1"/>
    </source>
</evidence>
<feature type="transmembrane region" description="Helical" evidence="10">
    <location>
        <begin position="148"/>
        <end position="172"/>
    </location>
</feature>
<dbReference type="InterPro" id="IPR036890">
    <property type="entry name" value="HATPase_C_sf"/>
</dbReference>
<evidence type="ECO:0000256" key="9">
    <source>
        <dbReference type="SAM" id="Coils"/>
    </source>
</evidence>
<keyword evidence="13" id="KW-1185">Reference proteome</keyword>
<dbReference type="PANTHER" id="PTHR24421:SF10">
    <property type="entry name" value="NITRATE_NITRITE SENSOR PROTEIN NARQ"/>
    <property type="match status" value="1"/>
</dbReference>
<evidence type="ECO:0000256" key="3">
    <source>
        <dbReference type="ARBA" id="ARBA00022553"/>
    </source>
</evidence>
<feature type="coiled-coil region" evidence="9">
    <location>
        <begin position="177"/>
        <end position="204"/>
    </location>
</feature>
<feature type="transmembrane region" description="Helical" evidence="10">
    <location>
        <begin position="12"/>
        <end position="32"/>
    </location>
</feature>
<dbReference type="EC" id="2.7.13.3" evidence="2"/>
<keyword evidence="10" id="KW-0812">Transmembrane</keyword>
<keyword evidence="10" id="KW-1133">Transmembrane helix</keyword>
<evidence type="ECO:0000313" key="13">
    <source>
        <dbReference type="Proteomes" id="UP001498238"/>
    </source>
</evidence>
<proteinExistence type="predicted"/>
<dbReference type="SUPFAM" id="SSF55874">
    <property type="entry name" value="ATPase domain of HSP90 chaperone/DNA topoisomerase II/histidine kinase"/>
    <property type="match status" value="1"/>
</dbReference>
<evidence type="ECO:0000256" key="4">
    <source>
        <dbReference type="ARBA" id="ARBA00022679"/>
    </source>
</evidence>